<feature type="transmembrane region" description="Helical" evidence="8">
    <location>
        <begin position="147"/>
        <end position="171"/>
    </location>
</feature>
<evidence type="ECO:0008006" key="11">
    <source>
        <dbReference type="Google" id="ProtNLM"/>
    </source>
</evidence>
<name>K1LQG3_9LACT</name>
<dbReference type="PANTHER" id="PTHR30472:SF27">
    <property type="entry name" value="PETROBACTIN IMPORT SYSTEM PERMEASE PROTEIN YCLN"/>
    <property type="match status" value="1"/>
</dbReference>
<accession>K1LQG3</accession>
<feature type="transmembrane region" description="Helical" evidence="8">
    <location>
        <begin position="191"/>
        <end position="208"/>
    </location>
</feature>
<dbReference type="AlphaFoldDB" id="K1LQG3"/>
<keyword evidence="6 8" id="KW-1133">Transmembrane helix</keyword>
<feature type="transmembrane region" description="Helical" evidence="8">
    <location>
        <begin position="61"/>
        <end position="78"/>
    </location>
</feature>
<evidence type="ECO:0000256" key="4">
    <source>
        <dbReference type="ARBA" id="ARBA00022475"/>
    </source>
</evidence>
<organism evidence="9 10">
    <name type="scientific">Falseniella ignava CCUG 37419</name>
    <dbReference type="NCBI Taxonomy" id="883112"/>
    <lineage>
        <taxon>Bacteria</taxon>
        <taxon>Bacillati</taxon>
        <taxon>Bacillota</taxon>
        <taxon>Bacilli</taxon>
        <taxon>Lactobacillales</taxon>
        <taxon>Aerococcaceae</taxon>
        <taxon>Falseniella</taxon>
    </lineage>
</organism>
<comment type="subcellular location">
    <subcellularLocation>
        <location evidence="1">Cell membrane</location>
        <topology evidence="1">Multi-pass membrane protein</topology>
    </subcellularLocation>
</comment>
<evidence type="ECO:0000256" key="6">
    <source>
        <dbReference type="ARBA" id="ARBA00022989"/>
    </source>
</evidence>
<dbReference type="InterPro" id="IPR000522">
    <property type="entry name" value="ABC_transptr_permease_BtuC"/>
</dbReference>
<dbReference type="GO" id="GO:0022857">
    <property type="term" value="F:transmembrane transporter activity"/>
    <property type="evidence" value="ECO:0007669"/>
    <property type="project" value="InterPro"/>
</dbReference>
<sequence>MKSAHPQTERKNQTHPRRWGLGLLIGLVILLAVLSLLTGAYNLTARPEGWQMLWITRVPRTAALMLSGSAMALSGLVMQQISQNRFVEPTTTGTIEWAGLGLILCYIGVPSPSLFLRMTFAMVAAMIGTSLFFILVRQIHLKSSLTLPLIGMMLGAVISAVTTLLALTFNLSHTLEIWFTASFASIEQGRYEYLWLILVMVVAIYYLADRLTIVGLGPEVATNLGVNYQRVTVISTILVSFAVGIVASVAGYLPFIGLIVPNTISLLLGDHIRSNLPWVSLSGMAVMLSCDLLSRTLIAPFELPVSVILGTVGSATFIGLLLYQRRRWA</sequence>
<evidence type="ECO:0000256" key="5">
    <source>
        <dbReference type="ARBA" id="ARBA00022692"/>
    </source>
</evidence>
<keyword evidence="3" id="KW-0813">Transport</keyword>
<dbReference type="Proteomes" id="UP000005147">
    <property type="component" value="Unassembled WGS sequence"/>
</dbReference>
<dbReference type="CDD" id="cd06550">
    <property type="entry name" value="TM_ABC_iron-siderophores_like"/>
    <property type="match status" value="1"/>
</dbReference>
<evidence type="ECO:0000256" key="2">
    <source>
        <dbReference type="ARBA" id="ARBA00007935"/>
    </source>
</evidence>
<evidence type="ECO:0000313" key="9">
    <source>
        <dbReference type="EMBL" id="EKB54317.1"/>
    </source>
</evidence>
<dbReference type="Pfam" id="PF01032">
    <property type="entry name" value="FecCD"/>
    <property type="match status" value="1"/>
</dbReference>
<dbReference type="PATRIC" id="fig|883112.3.peg.1239"/>
<evidence type="ECO:0000256" key="8">
    <source>
        <dbReference type="SAM" id="Phobius"/>
    </source>
</evidence>
<proteinExistence type="inferred from homology"/>
<reference evidence="9 10" key="1">
    <citation type="submission" date="2012-07" db="EMBL/GenBank/DDBJ databases">
        <title>The Genome Sequence of Facklamia ignava CCUG 37419.</title>
        <authorList>
            <consortium name="The Broad Institute Genome Sequencing Platform"/>
            <person name="Earl A."/>
            <person name="Ward D."/>
            <person name="Feldgarden M."/>
            <person name="Gevers D."/>
            <person name="Huys G."/>
            <person name="Walker B."/>
            <person name="Young S.K."/>
            <person name="Zeng Q."/>
            <person name="Gargeya S."/>
            <person name="Fitzgerald M."/>
            <person name="Haas B."/>
            <person name="Abouelleil A."/>
            <person name="Alvarado L."/>
            <person name="Arachchi H.M."/>
            <person name="Berlin A.M."/>
            <person name="Chapman S.B."/>
            <person name="Goldberg J."/>
            <person name="Griggs A."/>
            <person name="Gujja S."/>
            <person name="Hansen M."/>
            <person name="Howarth C."/>
            <person name="Imamovic A."/>
            <person name="Larimer J."/>
            <person name="McCowen C."/>
            <person name="Montmayeur A."/>
            <person name="Murphy C."/>
            <person name="Neiman D."/>
            <person name="Pearson M."/>
            <person name="Priest M."/>
            <person name="Roberts A."/>
            <person name="Saif S."/>
            <person name="Shea T."/>
            <person name="Sisk P."/>
            <person name="Sykes S."/>
            <person name="Wortman J."/>
            <person name="Nusbaum C."/>
            <person name="Birren B."/>
        </authorList>
    </citation>
    <scope>NUCLEOTIDE SEQUENCE [LARGE SCALE GENOMIC DNA]</scope>
    <source>
        <strain evidence="9 10">CCUG 37419</strain>
    </source>
</reference>
<dbReference type="PANTHER" id="PTHR30472">
    <property type="entry name" value="FERRIC ENTEROBACTIN TRANSPORT SYSTEM PERMEASE PROTEIN"/>
    <property type="match status" value="1"/>
</dbReference>
<evidence type="ECO:0000256" key="1">
    <source>
        <dbReference type="ARBA" id="ARBA00004651"/>
    </source>
</evidence>
<feature type="transmembrane region" description="Helical" evidence="8">
    <location>
        <begin position="303"/>
        <end position="323"/>
    </location>
</feature>
<keyword evidence="5 8" id="KW-0812">Transmembrane</keyword>
<dbReference type="EMBL" id="AGZE01000033">
    <property type="protein sequence ID" value="EKB54317.1"/>
    <property type="molecule type" value="Genomic_DNA"/>
</dbReference>
<dbReference type="HOGENOM" id="CLU_013016_3_1_9"/>
<dbReference type="Gene3D" id="1.10.3470.10">
    <property type="entry name" value="ABC transporter involved in vitamin B12 uptake, BtuC"/>
    <property type="match status" value="1"/>
</dbReference>
<dbReference type="GO" id="GO:0005886">
    <property type="term" value="C:plasma membrane"/>
    <property type="evidence" value="ECO:0007669"/>
    <property type="project" value="UniProtKB-SubCell"/>
</dbReference>
<feature type="transmembrane region" description="Helical" evidence="8">
    <location>
        <begin position="21"/>
        <end position="41"/>
    </location>
</feature>
<gene>
    <name evidence="9" type="ORF">HMPREF9707_01245</name>
</gene>
<keyword evidence="4" id="KW-1003">Cell membrane</keyword>
<protein>
    <recommendedName>
        <fullName evidence="11">Iron ABC transporter permease</fullName>
    </recommendedName>
</protein>
<dbReference type="RefSeq" id="WP_006701888.1">
    <property type="nucleotide sequence ID" value="NZ_JH932301.1"/>
</dbReference>
<feature type="transmembrane region" description="Helical" evidence="8">
    <location>
        <begin position="115"/>
        <end position="135"/>
    </location>
</feature>
<evidence type="ECO:0000313" key="10">
    <source>
        <dbReference type="Proteomes" id="UP000005147"/>
    </source>
</evidence>
<dbReference type="STRING" id="883112.HMPREF9707_01245"/>
<dbReference type="InterPro" id="IPR037294">
    <property type="entry name" value="ABC_BtuC-like"/>
</dbReference>
<dbReference type="GO" id="GO:0033214">
    <property type="term" value="P:siderophore-iron import into cell"/>
    <property type="evidence" value="ECO:0007669"/>
    <property type="project" value="TreeGrafter"/>
</dbReference>
<keyword evidence="10" id="KW-1185">Reference proteome</keyword>
<comment type="caution">
    <text evidence="9">The sequence shown here is derived from an EMBL/GenBank/DDBJ whole genome shotgun (WGS) entry which is preliminary data.</text>
</comment>
<evidence type="ECO:0000256" key="3">
    <source>
        <dbReference type="ARBA" id="ARBA00022448"/>
    </source>
</evidence>
<feature type="transmembrane region" description="Helical" evidence="8">
    <location>
        <begin position="90"/>
        <end position="109"/>
    </location>
</feature>
<keyword evidence="7 8" id="KW-0472">Membrane</keyword>
<dbReference type="eggNOG" id="COG4606">
    <property type="taxonomic scope" value="Bacteria"/>
</dbReference>
<evidence type="ECO:0000256" key="7">
    <source>
        <dbReference type="ARBA" id="ARBA00023136"/>
    </source>
</evidence>
<comment type="similarity">
    <text evidence="2">Belongs to the binding-protein-dependent transport system permease family. FecCD subfamily.</text>
</comment>
<dbReference type="SUPFAM" id="SSF81345">
    <property type="entry name" value="ABC transporter involved in vitamin B12 uptake, BtuC"/>
    <property type="match status" value="1"/>
</dbReference>